<dbReference type="Pfam" id="PF14252">
    <property type="entry name" value="DUF4347"/>
    <property type="match status" value="1"/>
</dbReference>
<feature type="domain" description="DUF4347" evidence="2">
    <location>
        <begin position="74"/>
        <end position="235"/>
    </location>
</feature>
<dbReference type="InterPro" id="IPR025592">
    <property type="entry name" value="DUF4347"/>
</dbReference>
<protein>
    <recommendedName>
        <fullName evidence="2">DUF4347 domain-containing protein</fullName>
    </recommendedName>
</protein>
<organism evidence="3 4">
    <name type="scientific">Solemya pervernicosa gill symbiont</name>
    <dbReference type="NCBI Taxonomy" id="642797"/>
    <lineage>
        <taxon>Bacteria</taxon>
        <taxon>Pseudomonadati</taxon>
        <taxon>Pseudomonadota</taxon>
        <taxon>Gammaproteobacteria</taxon>
        <taxon>sulfur-oxidizing symbionts</taxon>
    </lineage>
</organism>
<dbReference type="AlphaFoldDB" id="A0A1T2L108"/>
<keyword evidence="1" id="KW-0472">Membrane</keyword>
<dbReference type="OrthoDB" id="6089850at2"/>
<keyword evidence="1" id="KW-0812">Transmembrane</keyword>
<accession>A0A1T2L108</accession>
<evidence type="ECO:0000259" key="2">
    <source>
        <dbReference type="Pfam" id="PF14252"/>
    </source>
</evidence>
<sequence>MMTLVTSKQSIQRILDSTVMVMATLYVGSLITIGYATIAEASPSGSVNLAESYHSMQNDVSLQSPVSDTEHHELLVIDAAVAERETLLKGLSPDVEVLLLGKGEGLERIADSLKSRHGLDAIHLMSHGEPGRLLLGDAAIDQSNLNQHQTELTTIGAALKEQGDLLIYGCNVAKGKKGSAFVRQLAAATDADISASDDLTGASSLGGDWVFESTYAVETRVALSDEAIAAYSETLVPVTITSNPQ</sequence>
<evidence type="ECO:0000313" key="4">
    <source>
        <dbReference type="Proteomes" id="UP000191110"/>
    </source>
</evidence>
<keyword evidence="4" id="KW-1185">Reference proteome</keyword>
<feature type="transmembrane region" description="Helical" evidence="1">
    <location>
        <begin position="20"/>
        <end position="38"/>
    </location>
</feature>
<proteinExistence type="predicted"/>
<keyword evidence="1" id="KW-1133">Transmembrane helix</keyword>
<evidence type="ECO:0000313" key="3">
    <source>
        <dbReference type="EMBL" id="OOZ38636.1"/>
    </source>
</evidence>
<dbReference type="RefSeq" id="WP_078484871.1">
    <property type="nucleotide sequence ID" value="NZ_MPRL01000078.1"/>
</dbReference>
<dbReference type="EMBL" id="MPRL01000078">
    <property type="protein sequence ID" value="OOZ38636.1"/>
    <property type="molecule type" value="Genomic_DNA"/>
</dbReference>
<dbReference type="Proteomes" id="UP000191110">
    <property type="component" value="Unassembled WGS sequence"/>
</dbReference>
<name>A0A1T2L108_9GAMM</name>
<evidence type="ECO:0000256" key="1">
    <source>
        <dbReference type="SAM" id="Phobius"/>
    </source>
</evidence>
<comment type="caution">
    <text evidence="3">The sequence shown here is derived from an EMBL/GenBank/DDBJ whole genome shotgun (WGS) entry which is preliminary data.</text>
</comment>
<gene>
    <name evidence="3" type="ORF">BOW53_14845</name>
</gene>
<reference evidence="3 4" key="1">
    <citation type="submission" date="2016-11" db="EMBL/GenBank/DDBJ databases">
        <title>Mixed transmission modes and dynamic genome evolution in an obligate animal-bacterial symbiosis.</title>
        <authorList>
            <person name="Russell S.L."/>
            <person name="Corbett-Detig R.B."/>
            <person name="Cavanaugh C.M."/>
        </authorList>
    </citation>
    <scope>NUCLEOTIDE SEQUENCE [LARGE SCALE GENOMIC DNA]</scope>
    <source>
        <strain evidence="3">Sveles-Q1</strain>
    </source>
</reference>